<sequence>MPPGSTTSIATAASADTTTTMLNGSVSALPPTPSLIMSAHKGRGGGDVTGGLLSQRVSGWYECNVFVSFFYFDHRSLLTQGSFSLYFPAHTLSTLLAHSPTMSSPSIPQNHPSFQMFTNAHQFSMSGVTIWAVNGNYNHNQGDHAEVRRESSDFIGEAHL</sequence>
<reference evidence="1 2" key="1">
    <citation type="journal article" date="2020" name="ISME J.">
        <title>Uncovering the hidden diversity of litter-decomposition mechanisms in mushroom-forming fungi.</title>
        <authorList>
            <person name="Floudas D."/>
            <person name="Bentzer J."/>
            <person name="Ahren D."/>
            <person name="Johansson T."/>
            <person name="Persson P."/>
            <person name="Tunlid A."/>
        </authorList>
    </citation>
    <scope>NUCLEOTIDE SEQUENCE [LARGE SCALE GENOMIC DNA]</scope>
    <source>
        <strain evidence="1 2">CBS 291.85</strain>
    </source>
</reference>
<comment type="caution">
    <text evidence="1">The sequence shown here is derived from an EMBL/GenBank/DDBJ whole genome shotgun (WGS) entry which is preliminary data.</text>
</comment>
<organism evidence="1 2">
    <name type="scientific">Tetrapyrgos nigripes</name>
    <dbReference type="NCBI Taxonomy" id="182062"/>
    <lineage>
        <taxon>Eukaryota</taxon>
        <taxon>Fungi</taxon>
        <taxon>Dikarya</taxon>
        <taxon>Basidiomycota</taxon>
        <taxon>Agaricomycotina</taxon>
        <taxon>Agaricomycetes</taxon>
        <taxon>Agaricomycetidae</taxon>
        <taxon>Agaricales</taxon>
        <taxon>Marasmiineae</taxon>
        <taxon>Marasmiaceae</taxon>
        <taxon>Tetrapyrgos</taxon>
    </lineage>
</organism>
<dbReference type="Proteomes" id="UP000559256">
    <property type="component" value="Unassembled WGS sequence"/>
</dbReference>
<dbReference type="EMBL" id="JAACJM010000084">
    <property type="protein sequence ID" value="KAF5348966.1"/>
    <property type="molecule type" value="Genomic_DNA"/>
</dbReference>
<dbReference type="AlphaFoldDB" id="A0A8H5CVT3"/>
<keyword evidence="2" id="KW-1185">Reference proteome</keyword>
<evidence type="ECO:0000313" key="2">
    <source>
        <dbReference type="Proteomes" id="UP000559256"/>
    </source>
</evidence>
<accession>A0A8H5CVT3</accession>
<protein>
    <submittedName>
        <fullName evidence="1">Uncharacterized protein</fullName>
    </submittedName>
</protein>
<proteinExistence type="predicted"/>
<name>A0A8H5CVT3_9AGAR</name>
<evidence type="ECO:0000313" key="1">
    <source>
        <dbReference type="EMBL" id="KAF5348966.1"/>
    </source>
</evidence>
<gene>
    <name evidence="1" type="ORF">D9758_014234</name>
</gene>